<keyword evidence="5" id="KW-0408">Iron</keyword>
<keyword evidence="6" id="KW-0406">Ion transport</keyword>
<evidence type="ECO:0000256" key="5">
    <source>
        <dbReference type="ARBA" id="ARBA00023004"/>
    </source>
</evidence>
<dbReference type="Proteomes" id="UP001248709">
    <property type="component" value="Unassembled WGS sequence"/>
</dbReference>
<dbReference type="InterPro" id="IPR027417">
    <property type="entry name" value="P-loop_NTPase"/>
</dbReference>
<name>A0ABU3HBZ9_9BACL</name>
<dbReference type="SUPFAM" id="SSF52540">
    <property type="entry name" value="P-loop containing nucleoside triphosphate hydrolases"/>
    <property type="match status" value="1"/>
</dbReference>
<dbReference type="Gene3D" id="3.40.50.300">
    <property type="entry name" value="P-loop containing nucleotide triphosphate hydrolases"/>
    <property type="match status" value="2"/>
</dbReference>
<dbReference type="PANTHER" id="PTHR42771:SF2">
    <property type="entry name" value="IRON(3+)-HYDROXAMATE IMPORT ATP-BINDING PROTEIN FHUC"/>
    <property type="match status" value="1"/>
</dbReference>
<evidence type="ECO:0000256" key="6">
    <source>
        <dbReference type="ARBA" id="ARBA00023065"/>
    </source>
</evidence>
<comment type="caution">
    <text evidence="9">The sequence shown here is derived from an EMBL/GenBank/DDBJ whole genome shotgun (WGS) entry which is preliminary data.</text>
</comment>
<dbReference type="Pfam" id="PF13476">
    <property type="entry name" value="AAA_23"/>
    <property type="match status" value="1"/>
</dbReference>
<accession>A0ABU3HBZ9</accession>
<proteinExistence type="predicted"/>
<dbReference type="PANTHER" id="PTHR42771">
    <property type="entry name" value="IRON(3+)-HYDROXAMATE IMPORT ATP-BINDING PROTEIN FHUC"/>
    <property type="match status" value="1"/>
</dbReference>
<dbReference type="InterPro" id="IPR051535">
    <property type="entry name" value="Siderophore_ABC-ATPase"/>
</dbReference>
<dbReference type="Pfam" id="PF13304">
    <property type="entry name" value="AAA_21"/>
    <property type="match status" value="1"/>
</dbReference>
<keyword evidence="4" id="KW-0410">Iron transport</keyword>
<evidence type="ECO:0000256" key="1">
    <source>
        <dbReference type="ARBA" id="ARBA00004202"/>
    </source>
</evidence>
<keyword evidence="10" id="KW-1185">Reference proteome</keyword>
<reference evidence="9 10" key="1">
    <citation type="submission" date="2023-07" db="EMBL/GenBank/DDBJ databases">
        <title>Genomic Encyclopedia of Type Strains, Phase IV (KMG-IV): sequencing the most valuable type-strain genomes for metagenomic binning, comparative biology and taxonomic classification.</title>
        <authorList>
            <person name="Goeker M."/>
        </authorList>
    </citation>
    <scope>NUCLEOTIDE SEQUENCE [LARGE SCALE GENOMIC DNA]</scope>
    <source>
        <strain evidence="9 10">T98</strain>
    </source>
</reference>
<evidence type="ECO:0000256" key="3">
    <source>
        <dbReference type="ARBA" id="ARBA00022475"/>
    </source>
</evidence>
<evidence type="ECO:0000259" key="8">
    <source>
        <dbReference type="SMART" id="SM00382"/>
    </source>
</evidence>
<gene>
    <name evidence="9" type="ORF">J2Z22_003945</name>
</gene>
<evidence type="ECO:0000313" key="9">
    <source>
        <dbReference type="EMBL" id="MDT3428353.1"/>
    </source>
</evidence>
<feature type="domain" description="AAA+ ATPase" evidence="8">
    <location>
        <begin position="40"/>
        <end position="218"/>
    </location>
</feature>
<dbReference type="EMBL" id="JAUSUY010000020">
    <property type="protein sequence ID" value="MDT3428353.1"/>
    <property type="molecule type" value="Genomic_DNA"/>
</dbReference>
<dbReference type="SMART" id="SM00382">
    <property type="entry name" value="AAA"/>
    <property type="match status" value="1"/>
</dbReference>
<dbReference type="RefSeq" id="WP_312001314.1">
    <property type="nucleotide sequence ID" value="NZ_JAUSUY010000020.1"/>
</dbReference>
<dbReference type="CDD" id="cd00267">
    <property type="entry name" value="ABC_ATPase"/>
    <property type="match status" value="1"/>
</dbReference>
<dbReference type="InterPro" id="IPR038729">
    <property type="entry name" value="Rad50/SbcC_AAA"/>
</dbReference>
<dbReference type="InterPro" id="IPR003959">
    <property type="entry name" value="ATPase_AAA_core"/>
</dbReference>
<evidence type="ECO:0000256" key="2">
    <source>
        <dbReference type="ARBA" id="ARBA00022448"/>
    </source>
</evidence>
<evidence type="ECO:0000256" key="7">
    <source>
        <dbReference type="ARBA" id="ARBA00023136"/>
    </source>
</evidence>
<protein>
    <submittedName>
        <fullName evidence="9">ATPase</fullName>
    </submittedName>
</protein>
<sequence length="251" mass="28632">MDNDKLYLRHTELLRDKVPSFGSYPFHLPVIRSLKRLVFRKPVTFLVGENGSGKSTLLEGIAAAWGFNPEGGTLNFSFNTRSSHSILYEYLRLARGVKRPKDGFFLRAESYYNVASYIDELDEQPLSGRRLRDSYGGKSLHEQSHGESFFAAFMHRFGGRGLYILDEPEAALSPLRQMSLLARMNELVRSDSQFVIATHSPILMSYPGADIWLLEEEGIREVALEETEHYVVTKAFMNDREGMLRELLGEE</sequence>
<dbReference type="InterPro" id="IPR003593">
    <property type="entry name" value="AAA+_ATPase"/>
</dbReference>
<organism evidence="9 10">
    <name type="scientific">Paenibacillus forsythiae</name>
    <dbReference type="NCBI Taxonomy" id="365616"/>
    <lineage>
        <taxon>Bacteria</taxon>
        <taxon>Bacillati</taxon>
        <taxon>Bacillota</taxon>
        <taxon>Bacilli</taxon>
        <taxon>Bacillales</taxon>
        <taxon>Paenibacillaceae</taxon>
        <taxon>Paenibacillus</taxon>
    </lineage>
</organism>
<comment type="subcellular location">
    <subcellularLocation>
        <location evidence="1">Cell membrane</location>
        <topology evidence="1">Peripheral membrane protein</topology>
    </subcellularLocation>
</comment>
<keyword evidence="3" id="KW-1003">Cell membrane</keyword>
<evidence type="ECO:0000313" key="10">
    <source>
        <dbReference type="Proteomes" id="UP001248709"/>
    </source>
</evidence>
<keyword evidence="2" id="KW-0813">Transport</keyword>
<keyword evidence="7" id="KW-0472">Membrane</keyword>
<evidence type="ECO:0000256" key="4">
    <source>
        <dbReference type="ARBA" id="ARBA00022496"/>
    </source>
</evidence>